<dbReference type="Proteomes" id="UP000305109">
    <property type="component" value="Unassembled WGS sequence"/>
</dbReference>
<comment type="caution">
    <text evidence="1">The sequence shown here is derived from an EMBL/GenBank/DDBJ whole genome shotgun (WGS) entry which is preliminary data.</text>
</comment>
<accession>A0ABY2RGG6</accession>
<dbReference type="InterPro" id="IPR016024">
    <property type="entry name" value="ARM-type_fold"/>
</dbReference>
<evidence type="ECO:0000313" key="1">
    <source>
        <dbReference type="EMBL" id="TJZ76022.1"/>
    </source>
</evidence>
<organism evidence="1 2">
    <name type="scientific">Rhodococcus oryzae</name>
    <dbReference type="NCBI Taxonomy" id="2571143"/>
    <lineage>
        <taxon>Bacteria</taxon>
        <taxon>Bacillati</taxon>
        <taxon>Actinomycetota</taxon>
        <taxon>Actinomycetes</taxon>
        <taxon>Mycobacteriales</taxon>
        <taxon>Nocardiaceae</taxon>
        <taxon>Rhodococcus</taxon>
    </lineage>
</organism>
<dbReference type="RefSeq" id="WP_136911171.1">
    <property type="nucleotide sequence ID" value="NZ_SUMD01000009.1"/>
</dbReference>
<reference evidence="1 2" key="1">
    <citation type="submission" date="2019-04" db="EMBL/GenBank/DDBJ databases">
        <title>Rhodococcus oryzae sp. nov., a novel actinomycete isolated from rhizosphere soil of rice (Oryza sativa L.).</title>
        <authorList>
            <person name="Li C."/>
        </authorList>
    </citation>
    <scope>NUCLEOTIDE SEQUENCE [LARGE SCALE GENOMIC DNA]</scope>
    <source>
        <strain evidence="1 2">NEAU-CX67</strain>
    </source>
</reference>
<evidence type="ECO:0008006" key="3">
    <source>
        <dbReference type="Google" id="ProtNLM"/>
    </source>
</evidence>
<name>A0ABY2RGG6_9NOCA</name>
<evidence type="ECO:0000313" key="2">
    <source>
        <dbReference type="Proteomes" id="UP000305109"/>
    </source>
</evidence>
<gene>
    <name evidence="1" type="ORF">FCG67_18560</name>
</gene>
<dbReference type="SUPFAM" id="SSF48371">
    <property type="entry name" value="ARM repeat"/>
    <property type="match status" value="1"/>
</dbReference>
<sequence length="153" mass="17065">MSSESAAARDVVTDFAHWSADRRFSALRTFVPEDGDGPLLALFLLAVAADVSEDDLVRIEAIRVFAILRIDDDSLAERCRGALIHLARTDDDWDVRNAAGCAVFDLPGAERELETMRSLIAAEQEDFVRENVGAALDMFLRRRDSAWFHPLDT</sequence>
<dbReference type="EMBL" id="SUMD01000009">
    <property type="protein sequence ID" value="TJZ76022.1"/>
    <property type="molecule type" value="Genomic_DNA"/>
</dbReference>
<proteinExistence type="predicted"/>
<keyword evidence="2" id="KW-1185">Reference proteome</keyword>
<protein>
    <recommendedName>
        <fullName evidence="3">HEAT repeat domain-containing protein</fullName>
    </recommendedName>
</protein>